<organism evidence="1 2">
    <name type="scientific">Arthrobacter wenxiniae</name>
    <dbReference type="NCBI Taxonomy" id="2713570"/>
    <lineage>
        <taxon>Bacteria</taxon>
        <taxon>Bacillati</taxon>
        <taxon>Actinomycetota</taxon>
        <taxon>Actinomycetes</taxon>
        <taxon>Micrococcales</taxon>
        <taxon>Micrococcaceae</taxon>
        <taxon>Arthrobacter</taxon>
    </lineage>
</organism>
<evidence type="ECO:0000313" key="1">
    <source>
        <dbReference type="EMBL" id="NVM94256.1"/>
    </source>
</evidence>
<protein>
    <recommendedName>
        <fullName evidence="3">ABM domain-containing protein</fullName>
    </recommendedName>
</protein>
<accession>A0A7Y7LZ48</accession>
<reference evidence="1 2" key="1">
    <citation type="submission" date="2020-02" db="EMBL/GenBank/DDBJ databases">
        <title>Genome sequence of strain AETb3-4.</title>
        <authorList>
            <person name="Gao J."/>
            <person name="Zhang X."/>
        </authorList>
    </citation>
    <scope>NUCLEOTIDE SEQUENCE [LARGE SCALE GENOMIC DNA]</scope>
    <source>
        <strain evidence="1 2">AETb3-4</strain>
    </source>
</reference>
<keyword evidence="2" id="KW-1185">Reference proteome</keyword>
<proteinExistence type="predicted"/>
<evidence type="ECO:0000313" key="2">
    <source>
        <dbReference type="Proteomes" id="UP000543556"/>
    </source>
</evidence>
<dbReference type="EMBL" id="JAAMFM010000004">
    <property type="protein sequence ID" value="NVM94256.1"/>
    <property type="molecule type" value="Genomic_DNA"/>
</dbReference>
<dbReference type="SUPFAM" id="SSF54909">
    <property type="entry name" value="Dimeric alpha+beta barrel"/>
    <property type="match status" value="1"/>
</dbReference>
<dbReference type="AlphaFoldDB" id="A0A7Y7LZ48"/>
<gene>
    <name evidence="1" type="ORF">G6034_04890</name>
</gene>
<sequence length="94" mass="10149">MFARVSTYRPGPGSTGAPTAATVEQVLEMPGCRGIYYLLGKDSKSLSITLWDDEDALSASQKAAARLRTETSAAQDMQILDVEAFEVLTADVRH</sequence>
<dbReference type="RefSeq" id="WP_176634052.1">
    <property type="nucleotide sequence ID" value="NZ_JAAMFM010000004.1"/>
</dbReference>
<dbReference type="InterPro" id="IPR011008">
    <property type="entry name" value="Dimeric_a/b-barrel"/>
</dbReference>
<dbReference type="Proteomes" id="UP000543556">
    <property type="component" value="Unassembled WGS sequence"/>
</dbReference>
<evidence type="ECO:0008006" key="3">
    <source>
        <dbReference type="Google" id="ProtNLM"/>
    </source>
</evidence>
<comment type="caution">
    <text evidence="1">The sequence shown here is derived from an EMBL/GenBank/DDBJ whole genome shotgun (WGS) entry which is preliminary data.</text>
</comment>
<name>A0A7Y7LZ48_9MICC</name>